<reference evidence="1 2" key="1">
    <citation type="submission" date="2020-05" db="EMBL/GenBank/DDBJ databases">
        <title>Draft genome sequence of Desulfovibrio psychrotolerans JS1T.</title>
        <authorList>
            <person name="Ueno A."/>
            <person name="Tamazawa S."/>
            <person name="Tamamura S."/>
            <person name="Murakami T."/>
            <person name="Kiyama T."/>
            <person name="Inomata H."/>
            <person name="Amano Y."/>
            <person name="Miyakawa K."/>
            <person name="Tamaki H."/>
            <person name="Naganuma T."/>
            <person name="Kaneko K."/>
        </authorList>
    </citation>
    <scope>NUCLEOTIDE SEQUENCE [LARGE SCALE GENOMIC DNA]</scope>
    <source>
        <strain evidence="1 2">JS1</strain>
    </source>
</reference>
<proteinExistence type="predicted"/>
<accession>A0A7J0BQ41</accession>
<dbReference type="Proteomes" id="UP000503820">
    <property type="component" value="Unassembled WGS sequence"/>
</dbReference>
<evidence type="ECO:0000313" key="1">
    <source>
        <dbReference type="EMBL" id="GFM35827.1"/>
    </source>
</evidence>
<evidence type="ECO:0000313" key="2">
    <source>
        <dbReference type="Proteomes" id="UP000503820"/>
    </source>
</evidence>
<protein>
    <submittedName>
        <fullName evidence="1">Uncharacterized protein</fullName>
    </submittedName>
</protein>
<dbReference type="AlphaFoldDB" id="A0A7J0BQ41"/>
<organism evidence="1 2">
    <name type="scientific">Desulfovibrio psychrotolerans</name>
    <dbReference type="NCBI Taxonomy" id="415242"/>
    <lineage>
        <taxon>Bacteria</taxon>
        <taxon>Pseudomonadati</taxon>
        <taxon>Thermodesulfobacteriota</taxon>
        <taxon>Desulfovibrionia</taxon>
        <taxon>Desulfovibrionales</taxon>
        <taxon>Desulfovibrionaceae</taxon>
        <taxon>Desulfovibrio</taxon>
    </lineage>
</organism>
<name>A0A7J0BQ41_9BACT</name>
<comment type="caution">
    <text evidence="1">The sequence shown here is derived from an EMBL/GenBank/DDBJ whole genome shotgun (WGS) entry which is preliminary data.</text>
</comment>
<gene>
    <name evidence="1" type="ORF">DSM19430T_05110</name>
</gene>
<keyword evidence="2" id="KW-1185">Reference proteome</keyword>
<dbReference type="EMBL" id="BLVP01000001">
    <property type="protein sequence ID" value="GFM35827.1"/>
    <property type="molecule type" value="Genomic_DNA"/>
</dbReference>
<sequence length="75" mass="7950">MKRGGLVKDADAPRFIALYTLICMRNVCSGFAAGARPVGGALNGHARSGEIFPVSVPGAVMREGACRRRLFRESG</sequence>